<organism evidence="2 3">
    <name type="scientific">Pseudocercospora eumusae</name>
    <dbReference type="NCBI Taxonomy" id="321146"/>
    <lineage>
        <taxon>Eukaryota</taxon>
        <taxon>Fungi</taxon>
        <taxon>Dikarya</taxon>
        <taxon>Ascomycota</taxon>
        <taxon>Pezizomycotina</taxon>
        <taxon>Dothideomycetes</taxon>
        <taxon>Dothideomycetidae</taxon>
        <taxon>Mycosphaerellales</taxon>
        <taxon>Mycosphaerellaceae</taxon>
        <taxon>Pseudocercospora</taxon>
    </lineage>
</organism>
<reference evidence="2 3" key="1">
    <citation type="submission" date="2015-07" db="EMBL/GenBank/DDBJ databases">
        <title>Comparative genomics of the Sigatoka disease complex on banana suggests a link between parallel evolutionary changes in Pseudocercospora fijiensis and Pseudocercospora eumusae and increased virulence on the banana host.</title>
        <authorList>
            <person name="Chang T.-C."/>
            <person name="Salvucci A."/>
            <person name="Crous P.W."/>
            <person name="Stergiopoulos I."/>
        </authorList>
    </citation>
    <scope>NUCLEOTIDE SEQUENCE [LARGE SCALE GENOMIC DNA]</scope>
    <source>
        <strain evidence="2 3">CBS 114824</strain>
    </source>
</reference>
<feature type="compositionally biased region" description="Basic residues" evidence="1">
    <location>
        <begin position="1"/>
        <end position="12"/>
    </location>
</feature>
<dbReference type="InterPro" id="IPR011993">
    <property type="entry name" value="PH-like_dom_sf"/>
</dbReference>
<sequence length="328" mass="35453">MPVSRSSKRVRKTLPSPTKKPSSSTAVSRTKPKVAKDGTETSIHVSIDQPPEAPRPAPAEPAVIAYPSSPQLVQPEPIHPSTASLNVADDRPPSHPYLAPPREESPSRTTSGLFVSDLDVNSLQPRSTPAFTPSPSLFATSGTPSPGPKVPSIFGQYPAPVPTIPRPPPNYAPSPALPRRLTSSPLGRRSPILRAVSPAMNGVVFAEDRDLPQDIELAYFSGLVPSTDPNSAPPKEFTLILVFNDHSLPLKRIEGIPVMFYTGLVRTLADWCVPWSKGEHLSSWDDVIMPSLRTDPEGFRARGGWERWLGRACGNVKIGRDGKNVPND</sequence>
<comment type="caution">
    <text evidence="2">The sequence shown here is derived from an EMBL/GenBank/DDBJ whole genome shotgun (WGS) entry which is preliminary data.</text>
</comment>
<gene>
    <name evidence="2" type="ORF">AC578_1509</name>
</gene>
<dbReference type="OrthoDB" id="10308441at2759"/>
<dbReference type="Proteomes" id="UP000070133">
    <property type="component" value="Unassembled WGS sequence"/>
</dbReference>
<evidence type="ECO:0000313" key="3">
    <source>
        <dbReference type="Proteomes" id="UP000070133"/>
    </source>
</evidence>
<evidence type="ECO:0000256" key="1">
    <source>
        <dbReference type="SAM" id="MobiDB-lite"/>
    </source>
</evidence>
<dbReference type="Gene3D" id="2.30.29.30">
    <property type="entry name" value="Pleckstrin-homology domain (PH domain)/Phosphotyrosine-binding domain (PTB)"/>
    <property type="match status" value="1"/>
</dbReference>
<feature type="region of interest" description="Disordered" evidence="1">
    <location>
        <begin position="1"/>
        <end position="111"/>
    </location>
</feature>
<evidence type="ECO:0000313" key="2">
    <source>
        <dbReference type="EMBL" id="KXS94183.1"/>
    </source>
</evidence>
<dbReference type="AlphaFoldDB" id="A0A139GVH0"/>
<keyword evidence="3" id="KW-1185">Reference proteome</keyword>
<feature type="compositionally biased region" description="Low complexity" evidence="1">
    <location>
        <begin position="13"/>
        <end position="25"/>
    </location>
</feature>
<proteinExistence type="predicted"/>
<name>A0A139GVH0_9PEZI</name>
<feature type="region of interest" description="Disordered" evidence="1">
    <location>
        <begin position="126"/>
        <end position="147"/>
    </location>
</feature>
<feature type="compositionally biased region" description="Polar residues" evidence="1">
    <location>
        <begin position="126"/>
        <end position="144"/>
    </location>
</feature>
<accession>A0A139GVH0</accession>
<protein>
    <submittedName>
        <fullName evidence="2">Uncharacterized protein</fullName>
    </submittedName>
</protein>
<dbReference type="EMBL" id="LFZN01000316">
    <property type="protein sequence ID" value="KXS94183.1"/>
    <property type="molecule type" value="Genomic_DNA"/>
</dbReference>